<evidence type="ECO:0000313" key="18">
    <source>
        <dbReference type="RefSeq" id="XP_021836979.1"/>
    </source>
</evidence>
<dbReference type="PROSITE" id="PS00107">
    <property type="entry name" value="PROTEIN_KINASE_ATP"/>
    <property type="match status" value="1"/>
</dbReference>
<evidence type="ECO:0000256" key="10">
    <source>
        <dbReference type="ARBA" id="ARBA00023136"/>
    </source>
</evidence>
<evidence type="ECO:0000259" key="16">
    <source>
        <dbReference type="PROSITE" id="PS50011"/>
    </source>
</evidence>
<feature type="binding site" evidence="13">
    <location>
        <position position="715"/>
    </location>
    <ligand>
        <name>ATP</name>
        <dbReference type="ChEBI" id="CHEBI:30616"/>
    </ligand>
</feature>
<protein>
    <submittedName>
        <fullName evidence="18">Probable LRR receptor-like serine/threonine-protein kinase IRK</fullName>
    </submittedName>
</protein>
<dbReference type="SUPFAM" id="SSF52058">
    <property type="entry name" value="L domain-like"/>
    <property type="match status" value="1"/>
</dbReference>
<feature type="chain" id="PRO_5040191892" evidence="15">
    <location>
        <begin position="22"/>
        <end position="973"/>
    </location>
</feature>
<dbReference type="InterPro" id="IPR001611">
    <property type="entry name" value="Leu-rich_rpt"/>
</dbReference>
<dbReference type="FunFam" id="1.10.510.10:FF:000267">
    <property type="entry name" value="probable LRR receptor-like serine/threonine-protein kinase IRK"/>
    <property type="match status" value="1"/>
</dbReference>
<comment type="subcellular location">
    <subcellularLocation>
        <location evidence="1">Cell membrane</location>
        <topology evidence="1">Single-pass type I membrane protein</topology>
    </subcellularLocation>
</comment>
<keyword evidence="11" id="KW-0675">Receptor</keyword>
<keyword evidence="9 14" id="KW-1133">Transmembrane helix</keyword>
<dbReference type="Pfam" id="PF08263">
    <property type="entry name" value="LRRNT_2"/>
    <property type="match status" value="1"/>
</dbReference>
<keyword evidence="8 13" id="KW-0067">ATP-binding</keyword>
<evidence type="ECO:0000256" key="12">
    <source>
        <dbReference type="ARBA" id="ARBA00023180"/>
    </source>
</evidence>
<dbReference type="InterPro" id="IPR001245">
    <property type="entry name" value="Ser-Thr/Tyr_kinase_cat_dom"/>
</dbReference>
<organism evidence="17 18">
    <name type="scientific">Spinacia oleracea</name>
    <name type="common">Spinach</name>
    <dbReference type="NCBI Taxonomy" id="3562"/>
    <lineage>
        <taxon>Eukaryota</taxon>
        <taxon>Viridiplantae</taxon>
        <taxon>Streptophyta</taxon>
        <taxon>Embryophyta</taxon>
        <taxon>Tracheophyta</taxon>
        <taxon>Spermatophyta</taxon>
        <taxon>Magnoliopsida</taxon>
        <taxon>eudicotyledons</taxon>
        <taxon>Gunneridae</taxon>
        <taxon>Pentapetalae</taxon>
        <taxon>Caryophyllales</taxon>
        <taxon>Chenopodiaceae</taxon>
        <taxon>Chenopodioideae</taxon>
        <taxon>Anserineae</taxon>
        <taxon>Spinacia</taxon>
    </lineage>
</organism>
<proteinExistence type="predicted"/>
<dbReference type="FunFam" id="3.80.10.10:FF:000413">
    <property type="entry name" value="Inactive leucine-rich repeat receptor-like protein kinase"/>
    <property type="match status" value="1"/>
</dbReference>
<keyword evidence="3" id="KW-0433">Leucine-rich repeat</keyword>
<dbReference type="Pfam" id="PF00560">
    <property type="entry name" value="LRR_1"/>
    <property type="match status" value="5"/>
</dbReference>
<accession>A0A9R0JJK6</accession>
<keyword evidence="2" id="KW-1003">Cell membrane</keyword>
<dbReference type="PANTHER" id="PTHR48056:SF82">
    <property type="entry name" value="LRR RECEPTOR-LIKE SERINE_THREONINE-PROTEIN KINASE IRK-RELATED"/>
    <property type="match status" value="1"/>
</dbReference>
<dbReference type="InterPro" id="IPR050647">
    <property type="entry name" value="Plant_LRR-RLKs"/>
</dbReference>
<dbReference type="GO" id="GO:0033612">
    <property type="term" value="F:receptor serine/threonine kinase binding"/>
    <property type="evidence" value="ECO:0007669"/>
    <property type="project" value="TreeGrafter"/>
</dbReference>
<evidence type="ECO:0000256" key="14">
    <source>
        <dbReference type="SAM" id="Phobius"/>
    </source>
</evidence>
<dbReference type="FunFam" id="3.80.10.10:FF:000077">
    <property type="entry name" value="LRR receptor-like serine/threonine-protein kinase ERL1"/>
    <property type="match status" value="1"/>
</dbReference>
<reference evidence="18" key="2">
    <citation type="submission" date="2025-08" db="UniProtKB">
        <authorList>
            <consortium name="RefSeq"/>
        </authorList>
    </citation>
    <scope>IDENTIFICATION</scope>
    <source>
        <tissue evidence="18">Leaf</tissue>
    </source>
</reference>
<dbReference type="Proteomes" id="UP000813463">
    <property type="component" value="Chromosome 5"/>
</dbReference>
<keyword evidence="12" id="KW-0325">Glycoprotein</keyword>
<dbReference type="PRINTS" id="PR00019">
    <property type="entry name" value="LEURICHRPT"/>
</dbReference>
<dbReference type="FunFam" id="3.80.10.10:FF:000402">
    <property type="entry name" value="Putative LRR receptor-like serine/threonine-protein kinase IRK"/>
    <property type="match status" value="1"/>
</dbReference>
<dbReference type="Gene3D" id="1.10.510.10">
    <property type="entry name" value="Transferase(Phosphotransferase) domain 1"/>
    <property type="match status" value="1"/>
</dbReference>
<dbReference type="InterPro" id="IPR013210">
    <property type="entry name" value="LRR_N_plant-typ"/>
</dbReference>
<dbReference type="PROSITE" id="PS50011">
    <property type="entry name" value="PROTEIN_KINASE_DOM"/>
    <property type="match status" value="1"/>
</dbReference>
<dbReference type="AlphaFoldDB" id="A0A9R0JJK6"/>
<evidence type="ECO:0000256" key="5">
    <source>
        <dbReference type="ARBA" id="ARBA00022729"/>
    </source>
</evidence>
<evidence type="ECO:0000256" key="13">
    <source>
        <dbReference type="PROSITE-ProRule" id="PRU10141"/>
    </source>
</evidence>
<keyword evidence="10 14" id="KW-0472">Membrane</keyword>
<dbReference type="InterPro" id="IPR000719">
    <property type="entry name" value="Prot_kinase_dom"/>
</dbReference>
<gene>
    <name evidence="18" type="primary">LOC110776731</name>
</gene>
<evidence type="ECO:0000256" key="1">
    <source>
        <dbReference type="ARBA" id="ARBA00004251"/>
    </source>
</evidence>
<evidence type="ECO:0000256" key="15">
    <source>
        <dbReference type="SAM" id="SignalP"/>
    </source>
</evidence>
<keyword evidence="4 14" id="KW-0812">Transmembrane</keyword>
<dbReference type="GeneID" id="110776731"/>
<dbReference type="GO" id="GO:0005524">
    <property type="term" value="F:ATP binding"/>
    <property type="evidence" value="ECO:0007669"/>
    <property type="project" value="UniProtKB-UniRule"/>
</dbReference>
<evidence type="ECO:0000256" key="6">
    <source>
        <dbReference type="ARBA" id="ARBA00022737"/>
    </source>
</evidence>
<dbReference type="Gene3D" id="3.80.10.10">
    <property type="entry name" value="Ribonuclease Inhibitor"/>
    <property type="match status" value="3"/>
</dbReference>
<dbReference type="Pfam" id="PF13855">
    <property type="entry name" value="LRR_8"/>
    <property type="match status" value="3"/>
</dbReference>
<dbReference type="RefSeq" id="XP_021836979.1">
    <property type="nucleotide sequence ID" value="XM_021981287.2"/>
</dbReference>
<evidence type="ECO:0000256" key="7">
    <source>
        <dbReference type="ARBA" id="ARBA00022741"/>
    </source>
</evidence>
<dbReference type="OrthoDB" id="676979at2759"/>
<evidence type="ECO:0000256" key="3">
    <source>
        <dbReference type="ARBA" id="ARBA00022614"/>
    </source>
</evidence>
<dbReference type="InterPro" id="IPR032675">
    <property type="entry name" value="LRR_dom_sf"/>
</dbReference>
<dbReference type="KEGG" id="soe:110776731"/>
<dbReference type="InterPro" id="IPR011009">
    <property type="entry name" value="Kinase-like_dom_sf"/>
</dbReference>
<keyword evidence="17" id="KW-1185">Reference proteome</keyword>
<dbReference type="InterPro" id="IPR017441">
    <property type="entry name" value="Protein_kinase_ATP_BS"/>
</dbReference>
<dbReference type="SUPFAM" id="SSF52047">
    <property type="entry name" value="RNI-like"/>
    <property type="match status" value="1"/>
</dbReference>
<dbReference type="GO" id="GO:0005886">
    <property type="term" value="C:plasma membrane"/>
    <property type="evidence" value="ECO:0007669"/>
    <property type="project" value="UniProtKB-SubCell"/>
</dbReference>
<dbReference type="PANTHER" id="PTHR48056">
    <property type="entry name" value="LRR RECEPTOR-LIKE SERINE/THREONINE-PROTEIN KINASE-RELATED"/>
    <property type="match status" value="1"/>
</dbReference>
<evidence type="ECO:0000313" key="17">
    <source>
        <dbReference type="Proteomes" id="UP000813463"/>
    </source>
</evidence>
<keyword evidence="7 13" id="KW-0547">Nucleotide-binding</keyword>
<dbReference type="Gene3D" id="3.30.200.20">
    <property type="entry name" value="Phosphorylase Kinase, domain 1"/>
    <property type="match status" value="1"/>
</dbReference>
<name>A0A9R0JJK6_SPIOL</name>
<dbReference type="Pfam" id="PF07714">
    <property type="entry name" value="PK_Tyr_Ser-Thr"/>
    <property type="match status" value="1"/>
</dbReference>
<keyword evidence="5 15" id="KW-0732">Signal</keyword>
<dbReference type="FunFam" id="3.30.200.20:FF:000295">
    <property type="entry name" value="probable LRR receptor-like serine/threonine-protein kinase IRK"/>
    <property type="match status" value="1"/>
</dbReference>
<evidence type="ECO:0000256" key="8">
    <source>
        <dbReference type="ARBA" id="ARBA00022840"/>
    </source>
</evidence>
<dbReference type="GO" id="GO:0004672">
    <property type="term" value="F:protein kinase activity"/>
    <property type="evidence" value="ECO:0007669"/>
    <property type="project" value="InterPro"/>
</dbReference>
<feature type="domain" description="Protein kinase" evidence="16">
    <location>
        <begin position="686"/>
        <end position="959"/>
    </location>
</feature>
<dbReference type="SUPFAM" id="SSF56112">
    <property type="entry name" value="Protein kinase-like (PK-like)"/>
    <property type="match status" value="1"/>
</dbReference>
<keyword evidence="6" id="KW-0677">Repeat</keyword>
<evidence type="ECO:0000256" key="4">
    <source>
        <dbReference type="ARBA" id="ARBA00022692"/>
    </source>
</evidence>
<feature type="transmembrane region" description="Helical" evidence="14">
    <location>
        <begin position="607"/>
        <end position="633"/>
    </location>
</feature>
<reference evidence="17" key="1">
    <citation type="journal article" date="2021" name="Nat. Commun.">
        <title>Genomic analyses provide insights into spinach domestication and the genetic basis of agronomic traits.</title>
        <authorList>
            <person name="Cai X."/>
            <person name="Sun X."/>
            <person name="Xu C."/>
            <person name="Sun H."/>
            <person name="Wang X."/>
            <person name="Ge C."/>
            <person name="Zhang Z."/>
            <person name="Wang Q."/>
            <person name="Fei Z."/>
            <person name="Jiao C."/>
            <person name="Wang Q."/>
        </authorList>
    </citation>
    <scope>NUCLEOTIDE SEQUENCE [LARGE SCALE GENOMIC DNA]</scope>
    <source>
        <strain evidence="17">cv. Varoflay</strain>
    </source>
</reference>
<evidence type="ECO:0000256" key="2">
    <source>
        <dbReference type="ARBA" id="ARBA00022475"/>
    </source>
</evidence>
<dbReference type="CDD" id="cd14066">
    <property type="entry name" value="STKc_IRAK"/>
    <property type="match status" value="1"/>
</dbReference>
<feature type="signal peptide" evidence="15">
    <location>
        <begin position="1"/>
        <end position="21"/>
    </location>
</feature>
<dbReference type="SMART" id="SM00369">
    <property type="entry name" value="LRR_TYP"/>
    <property type="match status" value="9"/>
</dbReference>
<evidence type="ECO:0000256" key="9">
    <source>
        <dbReference type="ARBA" id="ARBA00022989"/>
    </source>
</evidence>
<evidence type="ECO:0000256" key="11">
    <source>
        <dbReference type="ARBA" id="ARBA00023170"/>
    </source>
</evidence>
<dbReference type="InterPro" id="IPR003591">
    <property type="entry name" value="Leu-rich_rpt_typical-subtyp"/>
</dbReference>
<sequence length="973" mass="105450">MVVQNLLFFLLLLIIPSVVLCLDTLNDDVLGLIVFKAGLNDPQSKLVSWNESDDSPCKWDGVQCDPITNRVTQLNLDGFSLSGQISRGLLRLQSLQIISLSNNNLSGSVNPEFAHLWSLQSIDLSGNNLSGSIPSELFEQCGSLKSVSFANNGLSGALPDSLSSCMTLQSVNLSSNRISGGLPEKIWSLNGLQTLDLSNNLLEGQIPQGFGEMYSLRVISLGGNAFSGLLPEDIGSCSQMQSVNFGQNSFSGVIPESLQKLNICKTVSLNGNLLSGEVPDWIGHMQSLESLDLSANRFFGRIPFTLGNIGALKELNLSSNEITGGLPQSLMNCDKLLALDVSKNLLKGKMPNWIFGLGLQKFLLSGNKFKGTIEFPPLRTNAVSYQSLQVLDLSSNELSGVIPTEIKAFRGLQFLNLSGNLLVGSIPKSVGDLNVIQVVDLSYNMLNGSIPLEVGGAVALRELRLEGNRLTGHIPSQIEKCSSLTALNLSENNLTGPIPPTVAKLTNLEIADLSHNNLTGNLPKELTDLSHLAVFNISNNNLEGELPAGGFFDSIPLTSVYGNPSLCGSVVNQSCPAVHPKPIVLNPNPSTDSEDDSFPPNARHKRLMLSVSALIAIGAAAFIFLGVVVISLLNFHVRNSSHQLAVPLEFSGKDEFSGSPMSDSQYGKLVMFSGEADFGTGAHALLNKESELGRGGFGVVYHTVLGDGRSVAIKKLSISSLIKSQEEFEREVKKLGKVRHNNLVALEGYYWTSSLQLLINEYVPGGSLFKHLHEDPSRTASLSWHQRFNIVVEVAKGLAHLHKMKIIHYNLKSSNILIDNSDEAKVGDFGLARLLPMVDRYILSSKIQSALGYMAPEFAYKTVKITEKCDVYGFGILVLEIVTGRKPVEYMEDDVVVLAEMVRGALEEGKAEECIDQRLDGNFVVEEVIPVIKLGLICASQVPSNRPDMAEVINILELIQCPSEGRDEEIEQV</sequence>